<dbReference type="InterPro" id="IPR057965">
    <property type="entry name" value="STEEP1_dom"/>
</dbReference>
<dbReference type="OrthoDB" id="418131at2759"/>
<dbReference type="GO" id="GO:0090158">
    <property type="term" value="P:endoplasmic reticulum membrane organization"/>
    <property type="evidence" value="ECO:0007669"/>
    <property type="project" value="TreeGrafter"/>
</dbReference>
<dbReference type="Proteomes" id="UP000054007">
    <property type="component" value="Unassembled WGS sequence"/>
</dbReference>
<evidence type="ECO:0000313" key="3">
    <source>
        <dbReference type="EMBL" id="KIY74093.1"/>
    </source>
</evidence>
<sequence>MPKVVSTATISSSDAHTNSSTANLRVYYCICGEFILVIDKALAALPVRPTDKSTVIPTKDGADAPVFKINATLEDEAVLIERENGHERQHKFLCPRCTLPVGYQSTPPPAKSGDYIYLLKGALTQMQGKLPPDAFDGENDL</sequence>
<proteinExistence type="inferred from homology"/>
<dbReference type="GO" id="GO:0005737">
    <property type="term" value="C:cytoplasm"/>
    <property type="evidence" value="ECO:0007669"/>
    <property type="project" value="GOC"/>
</dbReference>
<evidence type="ECO:0000313" key="4">
    <source>
        <dbReference type="Proteomes" id="UP000054007"/>
    </source>
</evidence>
<dbReference type="Pfam" id="PF25809">
    <property type="entry name" value="STEEP1"/>
    <property type="match status" value="1"/>
</dbReference>
<gene>
    <name evidence="3" type="ORF">CYLTODRAFT_433826</name>
</gene>
<dbReference type="GO" id="GO:0006888">
    <property type="term" value="P:endoplasmic reticulum to Golgi vesicle-mediated transport"/>
    <property type="evidence" value="ECO:0007669"/>
    <property type="project" value="TreeGrafter"/>
</dbReference>
<dbReference type="EMBL" id="KN880432">
    <property type="protein sequence ID" value="KIY74093.1"/>
    <property type="molecule type" value="Genomic_DNA"/>
</dbReference>
<evidence type="ECO:0000259" key="2">
    <source>
        <dbReference type="Pfam" id="PF25809"/>
    </source>
</evidence>
<dbReference type="AlphaFoldDB" id="A0A0D7BU77"/>
<dbReference type="PANTHER" id="PTHR46355:SF1">
    <property type="entry name" value="STING ER EXIT PROTEIN"/>
    <property type="match status" value="1"/>
</dbReference>
<comment type="similarity">
    <text evidence="1">Belongs to the STEEP1 family.</text>
</comment>
<dbReference type="STRING" id="1314674.A0A0D7BU77"/>
<reference evidence="3 4" key="1">
    <citation type="journal article" date="2015" name="Fungal Genet. Biol.">
        <title>Evolution of novel wood decay mechanisms in Agaricales revealed by the genome sequences of Fistulina hepatica and Cylindrobasidium torrendii.</title>
        <authorList>
            <person name="Floudas D."/>
            <person name="Held B.W."/>
            <person name="Riley R."/>
            <person name="Nagy L.G."/>
            <person name="Koehler G."/>
            <person name="Ransdell A.S."/>
            <person name="Younus H."/>
            <person name="Chow J."/>
            <person name="Chiniquy J."/>
            <person name="Lipzen A."/>
            <person name="Tritt A."/>
            <person name="Sun H."/>
            <person name="Haridas S."/>
            <person name="LaButti K."/>
            <person name="Ohm R.A."/>
            <person name="Kues U."/>
            <person name="Blanchette R.A."/>
            <person name="Grigoriev I.V."/>
            <person name="Minto R.E."/>
            <person name="Hibbett D.S."/>
        </authorList>
    </citation>
    <scope>NUCLEOTIDE SEQUENCE [LARGE SCALE GENOMIC DNA]</scope>
    <source>
        <strain evidence="3 4">FP15055 ss-10</strain>
    </source>
</reference>
<feature type="domain" description="STEEP1" evidence="2">
    <location>
        <begin position="19"/>
        <end position="131"/>
    </location>
</feature>
<accession>A0A0D7BU77</accession>
<evidence type="ECO:0000256" key="1">
    <source>
        <dbReference type="ARBA" id="ARBA00024205"/>
    </source>
</evidence>
<dbReference type="InterPro" id="IPR029704">
    <property type="entry name" value="STEEP-like"/>
</dbReference>
<protein>
    <recommendedName>
        <fullName evidence="2">STEEP1 domain-containing protein</fullName>
    </recommendedName>
</protein>
<keyword evidence="4" id="KW-1185">Reference proteome</keyword>
<dbReference type="PANTHER" id="PTHR46355">
    <property type="entry name" value="UPF0428 PROTEIN CXORF56"/>
    <property type="match status" value="1"/>
</dbReference>
<organism evidence="3 4">
    <name type="scientific">Cylindrobasidium torrendii FP15055 ss-10</name>
    <dbReference type="NCBI Taxonomy" id="1314674"/>
    <lineage>
        <taxon>Eukaryota</taxon>
        <taxon>Fungi</taxon>
        <taxon>Dikarya</taxon>
        <taxon>Basidiomycota</taxon>
        <taxon>Agaricomycotina</taxon>
        <taxon>Agaricomycetes</taxon>
        <taxon>Agaricomycetidae</taxon>
        <taxon>Agaricales</taxon>
        <taxon>Marasmiineae</taxon>
        <taxon>Physalacriaceae</taxon>
        <taxon>Cylindrobasidium</taxon>
    </lineage>
</organism>
<name>A0A0D7BU77_9AGAR</name>